<dbReference type="Proteomes" id="UP000180057">
    <property type="component" value="Unassembled WGS sequence"/>
</dbReference>
<sequence>MHFSPKTVTKLKTYFNVLQRKHFGQLADWEEVKNRIPKYSKFRITDLETGLSFHAQRRAGSRHADVQPLSRTDTKIMKEIYDGTWSWKRKAILVHVDNEVFAASMHGMPHGKGAIPNGFPGHFCIHFKGSTVHKTKKQELSHQVMVYKAAGQLTSFVKQLSAEEIVELFFIACNQSDLDLLKLIYNDDVEKFRPIMKNIEQIKISKQHEPIKDGALEFELPIQFSIKEYGKKKIDATFTFQLFRVSPTSEWKVVNAPFE</sequence>
<dbReference type="AlphaFoldDB" id="A0A1S2M2G9"/>
<keyword evidence="2" id="KW-1185">Reference proteome</keyword>
<name>A0A1S2M2G9_9BACI</name>
<evidence type="ECO:0000313" key="1">
    <source>
        <dbReference type="EMBL" id="OIJ18928.1"/>
    </source>
</evidence>
<accession>A0A1S2M2G9</accession>
<dbReference type="STRING" id="472963.BKP45_15435"/>
<protein>
    <submittedName>
        <fullName evidence="1">Uncharacterized protein</fullName>
    </submittedName>
</protein>
<evidence type="ECO:0000313" key="2">
    <source>
        <dbReference type="Proteomes" id="UP000180057"/>
    </source>
</evidence>
<gene>
    <name evidence="1" type="ORF">BKP45_15435</name>
</gene>
<reference evidence="1 2" key="1">
    <citation type="submission" date="2016-10" db="EMBL/GenBank/DDBJ databases">
        <title>Draft genome sequences of four alkaliphilic bacteria belonging to the Anaerobacillus genus.</title>
        <authorList>
            <person name="Bassil N.M."/>
            <person name="Lloyd J.R."/>
        </authorList>
    </citation>
    <scope>NUCLEOTIDE SEQUENCE [LARGE SCALE GENOMIC DNA]</scope>
    <source>
        <strain evidence="1 2">DSM 22531</strain>
    </source>
</reference>
<dbReference type="EMBL" id="MLQS01000024">
    <property type="protein sequence ID" value="OIJ18928.1"/>
    <property type="molecule type" value="Genomic_DNA"/>
</dbReference>
<proteinExistence type="predicted"/>
<comment type="caution">
    <text evidence="1">The sequence shown here is derived from an EMBL/GenBank/DDBJ whole genome shotgun (WGS) entry which is preliminary data.</text>
</comment>
<organism evidence="1 2">
    <name type="scientific">Anaerobacillus alkalidiazotrophicus</name>
    <dbReference type="NCBI Taxonomy" id="472963"/>
    <lineage>
        <taxon>Bacteria</taxon>
        <taxon>Bacillati</taxon>
        <taxon>Bacillota</taxon>
        <taxon>Bacilli</taxon>
        <taxon>Bacillales</taxon>
        <taxon>Bacillaceae</taxon>
        <taxon>Anaerobacillus</taxon>
    </lineage>
</organism>